<dbReference type="EMBL" id="PNHK01000001">
    <property type="protein sequence ID" value="PMD06144.1"/>
    <property type="molecule type" value="Genomic_DNA"/>
</dbReference>
<dbReference type="AlphaFoldDB" id="A0A2N6VPR9"/>
<name>A0A2N6VPR9_9MICO</name>
<evidence type="ECO:0000313" key="4">
    <source>
        <dbReference type="Proteomes" id="UP000235598"/>
    </source>
</evidence>
<dbReference type="Proteomes" id="UP000809290">
    <property type="component" value="Unassembled WGS sequence"/>
</dbReference>
<dbReference type="CDD" id="cd05399">
    <property type="entry name" value="NT_Rel-Spo_like"/>
    <property type="match status" value="1"/>
</dbReference>
<evidence type="ECO:0000313" key="5">
    <source>
        <dbReference type="Proteomes" id="UP000809290"/>
    </source>
</evidence>
<feature type="domain" description="RelA/SpoT" evidence="1">
    <location>
        <begin position="73"/>
        <end position="184"/>
    </location>
</feature>
<dbReference type="InterPro" id="IPR052366">
    <property type="entry name" value="GTP_Pyrophosphokinase"/>
</dbReference>
<evidence type="ECO:0000259" key="1">
    <source>
        <dbReference type="SMART" id="SM00954"/>
    </source>
</evidence>
<dbReference type="OrthoDB" id="9789634at2"/>
<organism evidence="3 4">
    <name type="scientific">Brevibacterium paucivorans</name>
    <dbReference type="NCBI Taxonomy" id="170994"/>
    <lineage>
        <taxon>Bacteria</taxon>
        <taxon>Bacillati</taxon>
        <taxon>Actinomycetota</taxon>
        <taxon>Actinomycetes</taxon>
        <taxon>Micrococcales</taxon>
        <taxon>Brevibacteriaceae</taxon>
        <taxon>Brevibacterium</taxon>
    </lineage>
</organism>
<comment type="caution">
    <text evidence="3">The sequence shown here is derived from an EMBL/GenBank/DDBJ whole genome shotgun (WGS) entry which is preliminary data.</text>
</comment>
<dbReference type="Proteomes" id="UP000235598">
    <property type="component" value="Unassembled WGS sequence"/>
</dbReference>
<dbReference type="PANTHER" id="PTHR47837">
    <property type="entry name" value="GTP PYROPHOSPHOKINASE YJBM"/>
    <property type="match status" value="1"/>
</dbReference>
<accession>A0A2N6VPR9</accession>
<reference evidence="2 5" key="2">
    <citation type="submission" date="2021-01" db="EMBL/GenBank/DDBJ databases">
        <title>Sequencing the genomes of 1000 actinobacteria strains.</title>
        <authorList>
            <person name="Klenk H.-P."/>
        </authorList>
    </citation>
    <scope>NUCLEOTIDE SEQUENCE [LARGE SCALE GENOMIC DNA]</scope>
    <source>
        <strain evidence="2 5">DSM 13657</strain>
    </source>
</reference>
<dbReference type="InterPro" id="IPR043519">
    <property type="entry name" value="NT_sf"/>
</dbReference>
<reference evidence="3 4" key="1">
    <citation type="submission" date="2017-09" db="EMBL/GenBank/DDBJ databases">
        <title>Bacterial strain isolated from the female urinary microbiota.</title>
        <authorList>
            <person name="Thomas-White K."/>
            <person name="Kumar N."/>
            <person name="Forster S."/>
            <person name="Putonti C."/>
            <person name="Lawley T."/>
            <person name="Wolfe A.J."/>
        </authorList>
    </citation>
    <scope>NUCLEOTIDE SEQUENCE [LARGE SCALE GENOMIC DNA]</scope>
    <source>
        <strain evidence="3 4">UMB1301</strain>
    </source>
</reference>
<gene>
    <name evidence="3" type="ORF">CJ199_01780</name>
    <name evidence="2" type="ORF">JOE56_000227</name>
</gene>
<keyword evidence="5" id="KW-1185">Reference proteome</keyword>
<evidence type="ECO:0000313" key="2">
    <source>
        <dbReference type="EMBL" id="MBM7815533.1"/>
    </source>
</evidence>
<dbReference type="PANTHER" id="PTHR47837:SF1">
    <property type="entry name" value="GTP PYROPHOSPHOKINASE YJBM"/>
    <property type="match status" value="1"/>
</dbReference>
<dbReference type="SMART" id="SM00954">
    <property type="entry name" value="RelA_SpoT"/>
    <property type="match status" value="1"/>
</dbReference>
<dbReference type="EMBL" id="JAFBCP010000001">
    <property type="protein sequence ID" value="MBM7815533.1"/>
    <property type="molecule type" value="Genomic_DNA"/>
</dbReference>
<protein>
    <submittedName>
        <fullName evidence="2">PpGpp synthetase/RelA/SpoT-type nucleotidyltransferase</fullName>
    </submittedName>
</protein>
<sequence length="242" mass="27379">MDKPVISPSRSKVRKAGSTLRDYAAGNATEEEREEALRVIKLYRALHSRPMLLINNQLRYHAQATHVDAKVSQRLKRENTIIDKITNRESKIDLSRMVDIGGLRVVVPSMDDLVKYHKAVAVALNEQITATKDYVANPRPSGYRAIHLHLKRDGVQIEVQLRTQLMHAWAELVESMSSITSTNLKQDSSATRLHSIAKDLAEVYSQLDQGVLRPEEADQKRESGFQEMAEEILNMSEGTHNE</sequence>
<dbReference type="InterPro" id="IPR007685">
    <property type="entry name" value="RelA_SpoT"/>
</dbReference>
<evidence type="ECO:0000313" key="3">
    <source>
        <dbReference type="EMBL" id="PMD06144.1"/>
    </source>
</evidence>
<dbReference type="Pfam" id="PF04607">
    <property type="entry name" value="RelA_SpoT"/>
    <property type="match status" value="1"/>
</dbReference>
<proteinExistence type="predicted"/>
<dbReference type="RefSeq" id="WP_102237797.1">
    <property type="nucleotide sequence ID" value="NZ_JAFBCP010000001.1"/>
</dbReference>
<dbReference type="GO" id="GO:0015969">
    <property type="term" value="P:guanosine tetraphosphate metabolic process"/>
    <property type="evidence" value="ECO:0007669"/>
    <property type="project" value="InterPro"/>
</dbReference>
<dbReference type="SUPFAM" id="SSF81301">
    <property type="entry name" value="Nucleotidyltransferase"/>
    <property type="match status" value="1"/>
</dbReference>
<dbReference type="Gene3D" id="3.30.460.10">
    <property type="entry name" value="Beta Polymerase, domain 2"/>
    <property type="match status" value="1"/>
</dbReference>